<keyword evidence="6 10" id="KW-0547">Nucleotide-binding</keyword>
<evidence type="ECO:0000256" key="6">
    <source>
        <dbReference type="ARBA" id="ARBA00022741"/>
    </source>
</evidence>
<evidence type="ECO:0000313" key="15">
    <source>
        <dbReference type="Proteomes" id="UP000598633"/>
    </source>
</evidence>
<evidence type="ECO:0000256" key="1">
    <source>
        <dbReference type="ARBA" id="ARBA00001946"/>
    </source>
</evidence>
<evidence type="ECO:0000256" key="2">
    <source>
        <dbReference type="ARBA" id="ARBA00003213"/>
    </source>
</evidence>
<dbReference type="PANTHER" id="PTHR11088:SF60">
    <property type="entry name" value="TRNA DIMETHYLALLYLTRANSFERASE"/>
    <property type="match status" value="1"/>
</dbReference>
<keyword evidence="8 10" id="KW-0460">Magnesium</keyword>
<keyword evidence="7 10" id="KW-0067">ATP-binding</keyword>
<feature type="binding site" evidence="10">
    <location>
        <begin position="9"/>
        <end position="16"/>
    </location>
    <ligand>
        <name>ATP</name>
        <dbReference type="ChEBI" id="CHEBI:30616"/>
    </ligand>
</feature>
<evidence type="ECO:0000256" key="3">
    <source>
        <dbReference type="ARBA" id="ARBA00005842"/>
    </source>
</evidence>
<dbReference type="Pfam" id="PF01715">
    <property type="entry name" value="IPPT"/>
    <property type="match status" value="1"/>
</dbReference>
<evidence type="ECO:0000256" key="12">
    <source>
        <dbReference type="RuleBase" id="RU003784"/>
    </source>
</evidence>
<dbReference type="SUPFAM" id="SSF52540">
    <property type="entry name" value="P-loop containing nucleoside triphosphate hydrolases"/>
    <property type="match status" value="1"/>
</dbReference>
<dbReference type="EC" id="2.5.1.75" evidence="10"/>
<evidence type="ECO:0000256" key="13">
    <source>
        <dbReference type="RuleBase" id="RU003785"/>
    </source>
</evidence>
<dbReference type="EMBL" id="JACXWA010000042">
    <property type="protein sequence ID" value="MBD3870214.1"/>
    <property type="molecule type" value="Genomic_DNA"/>
</dbReference>
<reference evidence="14 15" key="1">
    <citation type="submission" date="2020-08" db="EMBL/GenBank/DDBJ databases">
        <title>Acidobacteriota in marine sediments use diverse sulfur dissimilation pathways.</title>
        <authorList>
            <person name="Wasmund K."/>
        </authorList>
    </citation>
    <scope>NUCLEOTIDE SEQUENCE [LARGE SCALE GENOMIC DNA]</scope>
    <source>
        <strain evidence="14">MAG AM3-A</strain>
    </source>
</reference>
<feature type="site" description="Interaction with substrate tRNA" evidence="10">
    <location>
        <position position="126"/>
    </location>
</feature>
<keyword evidence="5 10" id="KW-0819">tRNA processing</keyword>
<name>A0A8J7CG09_9BACT</name>
<dbReference type="HAMAP" id="MF_00185">
    <property type="entry name" value="IPP_trans"/>
    <property type="match status" value="1"/>
</dbReference>
<gene>
    <name evidence="10 14" type="primary">miaA</name>
    <name evidence="14" type="ORF">IFJ97_02505</name>
</gene>
<evidence type="ECO:0000256" key="4">
    <source>
        <dbReference type="ARBA" id="ARBA00022679"/>
    </source>
</evidence>
<feature type="binding site" evidence="10">
    <location>
        <begin position="11"/>
        <end position="16"/>
    </location>
    <ligand>
        <name>substrate</name>
    </ligand>
</feature>
<feature type="site" description="Interaction with substrate tRNA" evidence="10">
    <location>
        <position position="103"/>
    </location>
</feature>
<comment type="caution">
    <text evidence="10">Lacks conserved residue(s) required for the propagation of feature annotation.</text>
</comment>
<dbReference type="NCBIfam" id="TIGR00174">
    <property type="entry name" value="miaA"/>
    <property type="match status" value="1"/>
</dbReference>
<evidence type="ECO:0000313" key="14">
    <source>
        <dbReference type="EMBL" id="MBD3870214.1"/>
    </source>
</evidence>
<comment type="cofactor">
    <cofactor evidence="1 10">
        <name>Mg(2+)</name>
        <dbReference type="ChEBI" id="CHEBI:18420"/>
    </cofactor>
</comment>
<protein>
    <recommendedName>
        <fullName evidence="10">tRNA dimethylallyltransferase</fullName>
        <ecNumber evidence="10">2.5.1.75</ecNumber>
    </recommendedName>
    <alternativeName>
        <fullName evidence="10">Dimethylallyl diphosphate:tRNA dimethylallyltransferase</fullName>
        <shortName evidence="10">DMAPP:tRNA dimethylallyltransferase</shortName>
        <shortName evidence="10">DMATase</shortName>
    </alternativeName>
    <alternativeName>
        <fullName evidence="10">Isopentenyl-diphosphate:tRNA isopentenyltransferase</fullName>
        <shortName evidence="10">IPP transferase</shortName>
        <shortName evidence="10">IPPT</shortName>
        <shortName evidence="10">IPTase</shortName>
    </alternativeName>
</protein>
<comment type="function">
    <text evidence="2 10 12">Catalyzes the transfer of a dimethylallyl group onto the adenine at position 37 in tRNAs that read codons beginning with uridine, leading to the formation of N6-(dimethylallyl)adenosine (i(6)A).</text>
</comment>
<accession>A0A8J7CG09</accession>
<dbReference type="InterPro" id="IPR027417">
    <property type="entry name" value="P-loop_NTPase"/>
</dbReference>
<dbReference type="InterPro" id="IPR018022">
    <property type="entry name" value="IPT"/>
</dbReference>
<dbReference type="AlphaFoldDB" id="A0A8J7CG09"/>
<comment type="caution">
    <text evidence="14">The sequence shown here is derived from an EMBL/GenBank/DDBJ whole genome shotgun (WGS) entry which is preliminary data.</text>
</comment>
<dbReference type="GO" id="GO:0005524">
    <property type="term" value="F:ATP binding"/>
    <property type="evidence" value="ECO:0007669"/>
    <property type="project" value="UniProtKB-UniRule"/>
</dbReference>
<proteinExistence type="inferred from homology"/>
<keyword evidence="4 10" id="KW-0808">Transferase</keyword>
<evidence type="ECO:0000256" key="5">
    <source>
        <dbReference type="ARBA" id="ARBA00022694"/>
    </source>
</evidence>
<feature type="region of interest" description="Interaction with substrate tRNA" evidence="10">
    <location>
        <begin position="34"/>
        <end position="37"/>
    </location>
</feature>
<evidence type="ECO:0000256" key="11">
    <source>
        <dbReference type="RuleBase" id="RU003783"/>
    </source>
</evidence>
<dbReference type="InterPro" id="IPR039657">
    <property type="entry name" value="Dimethylallyltransferase"/>
</dbReference>
<organism evidence="14 15">
    <name type="scientific">Candidatus Sulfomarinibacter kjeldsenii</name>
    <dbReference type="NCBI Taxonomy" id="2885994"/>
    <lineage>
        <taxon>Bacteria</taxon>
        <taxon>Pseudomonadati</taxon>
        <taxon>Acidobacteriota</taxon>
        <taxon>Thermoanaerobaculia</taxon>
        <taxon>Thermoanaerobaculales</taxon>
        <taxon>Candidatus Sulfomarinibacteraceae</taxon>
        <taxon>Candidatus Sulfomarinibacter</taxon>
    </lineage>
</organism>
<evidence type="ECO:0000256" key="7">
    <source>
        <dbReference type="ARBA" id="ARBA00022840"/>
    </source>
</evidence>
<dbReference type="PANTHER" id="PTHR11088">
    <property type="entry name" value="TRNA DIMETHYLALLYLTRANSFERASE"/>
    <property type="match status" value="1"/>
</dbReference>
<dbReference type="GO" id="GO:0006400">
    <property type="term" value="P:tRNA modification"/>
    <property type="evidence" value="ECO:0007669"/>
    <property type="project" value="TreeGrafter"/>
</dbReference>
<comment type="similarity">
    <text evidence="3 10 13">Belongs to the IPP transferase family.</text>
</comment>
<sequence>MKNLVVVLGPTASGKTRLGVELARELGGEIVSADSRQVYRGLDLGAGKDLDEYSSGGSPVAYHLIDIVDLDSEFSVFEYQQRFFSVFEDLLARTVMPIVVGGSGLYLEAVLNGYRMVDVPADPVLRADLEPLSHEALVDRLQALRRVHNTTDLEDRDRLMRAIEIAQYSAQHEPEPGPDIHPVVLGVRWDREVLRGRIRKRLGERLEEGLIDEVQNLHDAGVSWEKLSFLGLEYRFVSDFLRGGIKNKNDLRQKLTAAICRFAKRQETWFRRMERRGTEIRWLEGGDVDQALQVVADCGGLTNSREGG</sequence>
<dbReference type="GO" id="GO:0052381">
    <property type="term" value="F:tRNA dimethylallyltransferase activity"/>
    <property type="evidence" value="ECO:0007669"/>
    <property type="project" value="UniProtKB-UniRule"/>
</dbReference>
<comment type="catalytic activity">
    <reaction evidence="9 10 11">
        <text>adenosine(37) in tRNA + dimethylallyl diphosphate = N(6)-dimethylallyladenosine(37) in tRNA + diphosphate</text>
        <dbReference type="Rhea" id="RHEA:26482"/>
        <dbReference type="Rhea" id="RHEA-COMP:10162"/>
        <dbReference type="Rhea" id="RHEA-COMP:10375"/>
        <dbReference type="ChEBI" id="CHEBI:33019"/>
        <dbReference type="ChEBI" id="CHEBI:57623"/>
        <dbReference type="ChEBI" id="CHEBI:74411"/>
        <dbReference type="ChEBI" id="CHEBI:74415"/>
        <dbReference type="EC" id="2.5.1.75"/>
    </reaction>
</comment>
<evidence type="ECO:0000256" key="10">
    <source>
        <dbReference type="HAMAP-Rule" id="MF_00185"/>
    </source>
</evidence>
<dbReference type="Gene3D" id="3.40.50.300">
    <property type="entry name" value="P-loop containing nucleotide triphosphate hydrolases"/>
    <property type="match status" value="1"/>
</dbReference>
<evidence type="ECO:0000256" key="9">
    <source>
        <dbReference type="ARBA" id="ARBA00049563"/>
    </source>
</evidence>
<comment type="subunit">
    <text evidence="10">Monomer.</text>
</comment>
<evidence type="ECO:0000256" key="8">
    <source>
        <dbReference type="ARBA" id="ARBA00022842"/>
    </source>
</evidence>
<dbReference type="Proteomes" id="UP000598633">
    <property type="component" value="Unassembled WGS sequence"/>
</dbReference>